<evidence type="ECO:0000256" key="1">
    <source>
        <dbReference type="SAM" id="SignalP"/>
    </source>
</evidence>
<dbReference type="EMBL" id="CADCUQ010000983">
    <property type="protein sequence ID" value="CAA9441861.1"/>
    <property type="molecule type" value="Genomic_DNA"/>
</dbReference>
<feature type="signal peptide" evidence="1">
    <location>
        <begin position="1"/>
        <end position="26"/>
    </location>
</feature>
<feature type="chain" id="PRO_5027038768" evidence="1">
    <location>
        <begin position="27"/>
        <end position="637"/>
    </location>
</feature>
<sequence>MHRFTLIAHLLLALTGALAISAPAHAGTYDVVLCDSSGPMPPGSTYPIELNSGQTTAYRGFLADNCGREGLGYYVTPQNAQRYDTTNGLGVRIPDEFPNLRMRRLSLLIGFQFGSGEGSTYFPRVTVPGRTLYEASSRNIDVQESVVADVDTRSFEYLTYCSFDKGPVDCDRYSSKIFSLDRAGLRLEDPAAPDVAALDGPLAADGPKRGTVRVTARGADQDSGVREIRVALGSTTVAARTPPPVVGQWRPYPRTAEDEFAVDTTKLADATYPLTATVTDAGGLTRLARGGGVVVDNLPPVPTGRPEVKGVPDAGQALTASEGTWKDLNGGFAYRWLRCNAVGDLCETVPGATQPTYATTATDVGSSLRVEVVATDASGTATQLSDATAAVTGVPSADAPNPPALFGVRGLSNPLAGRGAAPNGVNASGAATLVASLRKGRRGRGRTVIGRYGSRPVVLASLKANGAPVTGALVTIAERPLGGRWRALSTVTTDARGAIAATLPPGPSRSLRLYYFPSGTATEAVTSRRLIAGIKARVTFGATPRSVRNKGIVRFAGRVLGGTSPRGTLVTLQVRTGSRRWQAFRVTRSEADGDYRARFRFLRSRRGQRYVFRAVAKRQASLPYDTGSSRSIRVRVR</sequence>
<gene>
    <name evidence="2" type="ORF">AVDCRST_MAG64-4236</name>
</gene>
<evidence type="ECO:0000313" key="2">
    <source>
        <dbReference type="EMBL" id="CAA9441861.1"/>
    </source>
</evidence>
<name>A0A6J4QEJ8_9BACT</name>
<dbReference type="Gene3D" id="2.60.40.2700">
    <property type="match status" value="1"/>
</dbReference>
<accession>A0A6J4QEJ8</accession>
<dbReference type="InterPro" id="IPR013783">
    <property type="entry name" value="Ig-like_fold"/>
</dbReference>
<reference evidence="2" key="1">
    <citation type="submission" date="2020-02" db="EMBL/GenBank/DDBJ databases">
        <authorList>
            <person name="Meier V. D."/>
        </authorList>
    </citation>
    <scope>NUCLEOTIDE SEQUENCE</scope>
    <source>
        <strain evidence="2">AVDCRST_MAG64</strain>
    </source>
</reference>
<organism evidence="2">
    <name type="scientific">uncultured Phycisphaerae bacterium</name>
    <dbReference type="NCBI Taxonomy" id="904963"/>
    <lineage>
        <taxon>Bacteria</taxon>
        <taxon>Pseudomonadati</taxon>
        <taxon>Planctomycetota</taxon>
        <taxon>Phycisphaerae</taxon>
        <taxon>environmental samples</taxon>
    </lineage>
</organism>
<protein>
    <submittedName>
        <fullName evidence="2">Uncharacterized protein</fullName>
    </submittedName>
</protein>
<dbReference type="Gene3D" id="2.60.40.10">
    <property type="entry name" value="Immunoglobulins"/>
    <property type="match status" value="1"/>
</dbReference>
<dbReference type="AlphaFoldDB" id="A0A6J4QEJ8"/>
<keyword evidence="1" id="KW-0732">Signal</keyword>
<proteinExistence type="predicted"/>